<dbReference type="eggNOG" id="COG0671">
    <property type="taxonomic scope" value="Bacteria"/>
</dbReference>
<gene>
    <name evidence="2" type="ORF">GCWU0000282_000768</name>
</gene>
<sequence>MFLKIKKILNENKHYYLFIYSFVYLIFFKLVEVRTVGNYHNMHHFLDDKIPFNEFFAIPYFLWFFYIGYVLVKLSIKSKPDFVKAFIYIFGGMTIGLVIFLIYPTSQGLRPEIMPRDNVLTGLVHFLHRIDTPTNVCPSLHVYDSVGACIAVILTKDCFNRAEKYAAVLLTVSISLSTLFLKQHSVIDVFWGLVMSAVMYFIVYLPDYGKYFNKSELSV</sequence>
<keyword evidence="1" id="KW-0472">Membrane</keyword>
<dbReference type="SUPFAM" id="SSF48317">
    <property type="entry name" value="Acid phosphatase/Vanadium-dependent haloperoxidase"/>
    <property type="match status" value="1"/>
</dbReference>
<dbReference type="InterPro" id="IPR036938">
    <property type="entry name" value="PAP2/HPO_sf"/>
</dbReference>
<feature type="transmembrane region" description="Helical" evidence="1">
    <location>
        <begin position="188"/>
        <end position="205"/>
    </location>
</feature>
<keyword evidence="1" id="KW-1133">Transmembrane helix</keyword>
<evidence type="ECO:0000313" key="3">
    <source>
        <dbReference type="Proteomes" id="UP000018227"/>
    </source>
</evidence>
<name>V2Y505_9FIRM</name>
<keyword evidence="1" id="KW-0812">Transmembrane</keyword>
<feature type="transmembrane region" description="Helical" evidence="1">
    <location>
        <begin position="15"/>
        <end position="35"/>
    </location>
</feature>
<comment type="caution">
    <text evidence="2">The sequence shown here is derived from an EMBL/GenBank/DDBJ whole genome shotgun (WGS) entry which is preliminary data.</text>
</comment>
<feature type="transmembrane region" description="Helical" evidence="1">
    <location>
        <begin position="86"/>
        <end position="105"/>
    </location>
</feature>
<dbReference type="HOGENOM" id="CLU_102949_1_0_9"/>
<dbReference type="Proteomes" id="UP000018227">
    <property type="component" value="Unassembled WGS sequence"/>
</dbReference>
<dbReference type="EMBL" id="ACIL03000006">
    <property type="protein sequence ID" value="ESL04048.1"/>
    <property type="molecule type" value="Genomic_DNA"/>
</dbReference>
<dbReference type="STRING" id="592026.GCWU0000282_000768"/>
<feature type="transmembrane region" description="Helical" evidence="1">
    <location>
        <begin position="55"/>
        <end position="74"/>
    </location>
</feature>
<dbReference type="AlphaFoldDB" id="V2Y505"/>
<organism evidence="2 3">
    <name type="scientific">Catonella morbi ATCC 51271</name>
    <dbReference type="NCBI Taxonomy" id="592026"/>
    <lineage>
        <taxon>Bacteria</taxon>
        <taxon>Bacillati</taxon>
        <taxon>Bacillota</taxon>
        <taxon>Clostridia</taxon>
        <taxon>Lachnospirales</taxon>
        <taxon>Lachnospiraceae</taxon>
        <taxon>Catonella</taxon>
    </lineage>
</organism>
<accession>V2Y505</accession>
<evidence type="ECO:0000313" key="2">
    <source>
        <dbReference type="EMBL" id="ESL04048.1"/>
    </source>
</evidence>
<dbReference type="RefSeq" id="WP_023353656.1">
    <property type="nucleotide sequence ID" value="NZ_KI535366.1"/>
</dbReference>
<evidence type="ECO:0000256" key="1">
    <source>
        <dbReference type="SAM" id="Phobius"/>
    </source>
</evidence>
<protein>
    <submittedName>
        <fullName evidence="2">Uncharacterized protein</fullName>
    </submittedName>
</protein>
<proteinExistence type="predicted"/>
<reference evidence="2 3" key="1">
    <citation type="submission" date="2013-06" db="EMBL/GenBank/DDBJ databases">
        <authorList>
            <person name="Weinstock G."/>
            <person name="Sodergren E."/>
            <person name="Clifton S."/>
            <person name="Fulton L."/>
            <person name="Fulton B."/>
            <person name="Courtney L."/>
            <person name="Fronick C."/>
            <person name="Harrison M."/>
            <person name="Strong C."/>
            <person name="Farmer C."/>
            <person name="Delahaunty K."/>
            <person name="Markovic C."/>
            <person name="Hall O."/>
            <person name="Minx P."/>
            <person name="Tomlinson C."/>
            <person name="Mitreva M."/>
            <person name="Nelson J."/>
            <person name="Hou S."/>
            <person name="Wollam A."/>
            <person name="Pepin K.H."/>
            <person name="Johnson M."/>
            <person name="Bhonagiri V."/>
            <person name="Nash W.E."/>
            <person name="Warren W."/>
            <person name="Chinwalla A."/>
            <person name="Mardis E.R."/>
            <person name="Wilson R.K."/>
        </authorList>
    </citation>
    <scope>NUCLEOTIDE SEQUENCE [LARGE SCALE GENOMIC DNA]</scope>
    <source>
        <strain evidence="2 3">ATCC 51271</strain>
    </source>
</reference>
<keyword evidence="3" id="KW-1185">Reference proteome</keyword>